<comment type="caution">
    <text evidence="1">The sequence shown here is derived from an EMBL/GenBank/DDBJ whole genome shotgun (WGS) entry which is preliminary data.</text>
</comment>
<dbReference type="InterPro" id="IPR010894">
    <property type="entry name" value="SpoVAD"/>
</dbReference>
<reference evidence="1 2" key="1">
    <citation type="submission" date="2023-06" db="EMBL/GenBank/DDBJ databases">
        <title>Sporosarcina sp. nov., isolated from Korean traditional fermented seafood 'Jeotgal'.</title>
        <authorList>
            <person name="Yang A.-I."/>
            <person name="Shin N.-R."/>
        </authorList>
    </citation>
    <scope>NUCLEOTIDE SEQUENCE [LARGE SCALE GENOMIC DNA]</scope>
    <source>
        <strain evidence="1 2">KCTC3840</strain>
    </source>
</reference>
<dbReference type="InterPro" id="IPR038369">
    <property type="entry name" value="SpoVAD_sf"/>
</dbReference>
<dbReference type="InterPro" id="IPR016039">
    <property type="entry name" value="Thiolase-like"/>
</dbReference>
<evidence type="ECO:0000313" key="1">
    <source>
        <dbReference type="EMBL" id="MDW0111409.1"/>
    </source>
</evidence>
<keyword evidence="2" id="KW-1185">Reference proteome</keyword>
<dbReference type="Pfam" id="PF07451">
    <property type="entry name" value="SpoVAD"/>
    <property type="match status" value="1"/>
</dbReference>
<dbReference type="Proteomes" id="UP001280629">
    <property type="component" value="Unassembled WGS sequence"/>
</dbReference>
<organism evidence="1 2">
    <name type="scientific">Sporosarcina aquimarina</name>
    <dbReference type="NCBI Taxonomy" id="114975"/>
    <lineage>
        <taxon>Bacteria</taxon>
        <taxon>Bacillati</taxon>
        <taxon>Bacillota</taxon>
        <taxon>Bacilli</taxon>
        <taxon>Bacillales</taxon>
        <taxon>Caryophanaceae</taxon>
        <taxon>Sporosarcina</taxon>
    </lineage>
</organism>
<protein>
    <submittedName>
        <fullName evidence="1">Stage V sporulation protein AD</fullName>
    </submittedName>
</protein>
<dbReference type="SUPFAM" id="SSF53901">
    <property type="entry name" value="Thiolase-like"/>
    <property type="match status" value="1"/>
</dbReference>
<gene>
    <name evidence="1" type="ORF">QT716_15410</name>
</gene>
<sequence length="335" mass="35636">MVEKRGLLTFNSKPVIASTGVTMGPLEMKKSPFGKYADKGYDDERCGLKTNEQGHAKMMEDACMIALSKVDKTPSDADFVLMGDLVNEMTPSNFCASTIGIPFVGLFSACATSISSLLTAALLTEAGMSKLSLAGSSSQHNAIERQFRYPLQYGSQKAATAQWTASAAGVATVIPYIEGAPVITCGTIGIVQDMGLTDPLNMGAAMAPAAADTFKRHLEGHGTTLEDYDLVMTGDLGKIGFELFRTLLDQWEYNTGNTLRDAGAEFYGKHPEFLAGASGSGCSASAYLSEVYDKMLAGQLKRVLLIATGSLMSPLSYQQGDTIPCIAHAVEIQMK</sequence>
<dbReference type="RefSeq" id="WP_317937067.1">
    <property type="nucleotide sequence ID" value="NZ_JAUBDH010000014.1"/>
</dbReference>
<evidence type="ECO:0000313" key="2">
    <source>
        <dbReference type="Proteomes" id="UP001280629"/>
    </source>
</evidence>
<dbReference type="Gene3D" id="3.40.47.40">
    <property type="entry name" value="Stage V sporulation protein AD"/>
    <property type="match status" value="1"/>
</dbReference>
<accession>A0ABU4G356</accession>
<proteinExistence type="predicted"/>
<name>A0ABU4G356_9BACL</name>
<dbReference type="EMBL" id="JAUBDH010000014">
    <property type="protein sequence ID" value="MDW0111409.1"/>
    <property type="molecule type" value="Genomic_DNA"/>
</dbReference>